<accession>A0A560GYK2</accession>
<dbReference type="InterPro" id="IPR046732">
    <property type="entry name" value="DUF6624"/>
</dbReference>
<keyword evidence="2" id="KW-1185">Reference proteome</keyword>
<gene>
    <name evidence="1" type="ORF">FBZ90_112158</name>
</gene>
<dbReference type="EMBL" id="VITR01000012">
    <property type="protein sequence ID" value="TWB38669.1"/>
    <property type="molecule type" value="Genomic_DNA"/>
</dbReference>
<organism evidence="1 2">
    <name type="scientific">Nitrospirillum amazonense</name>
    <dbReference type="NCBI Taxonomy" id="28077"/>
    <lineage>
        <taxon>Bacteria</taxon>
        <taxon>Pseudomonadati</taxon>
        <taxon>Pseudomonadota</taxon>
        <taxon>Alphaproteobacteria</taxon>
        <taxon>Rhodospirillales</taxon>
        <taxon>Azospirillaceae</taxon>
        <taxon>Nitrospirillum</taxon>
    </lineage>
</organism>
<dbReference type="AlphaFoldDB" id="A0A560GYK2"/>
<protein>
    <submittedName>
        <fullName evidence="1">Uncharacterized protein</fullName>
    </submittedName>
</protein>
<proteinExistence type="predicted"/>
<dbReference type="Pfam" id="PF20329">
    <property type="entry name" value="DUF6624"/>
    <property type="match status" value="1"/>
</dbReference>
<reference evidence="1 2" key="1">
    <citation type="submission" date="2019-06" db="EMBL/GenBank/DDBJ databases">
        <title>Genomic Encyclopedia of Type Strains, Phase IV (KMG-V): Genome sequencing to study the core and pangenomes of soil and plant-associated prokaryotes.</title>
        <authorList>
            <person name="Whitman W."/>
        </authorList>
    </citation>
    <scope>NUCLEOTIDE SEQUENCE [LARGE SCALE GENOMIC DNA]</scope>
    <source>
        <strain evidence="1 2">BR 11622</strain>
    </source>
</reference>
<comment type="caution">
    <text evidence="1">The sequence shown here is derived from an EMBL/GenBank/DDBJ whole genome shotgun (WGS) entry which is preliminary data.</text>
</comment>
<evidence type="ECO:0000313" key="1">
    <source>
        <dbReference type="EMBL" id="TWB38669.1"/>
    </source>
</evidence>
<dbReference type="Proteomes" id="UP000315751">
    <property type="component" value="Unassembled WGS sequence"/>
</dbReference>
<evidence type="ECO:0000313" key="2">
    <source>
        <dbReference type="Proteomes" id="UP000315751"/>
    </source>
</evidence>
<sequence length="366" mass="39872">MPGARHGPGWYKGVPWQLGGILGFTRNWVVGALILLAAPLTGTRAGQSAPVWPPSPDTGMVIAGRWMDQAEQALDHPPCDLADRICATGVHGFAHAAVDMVAALSDCVQTGGCQADMAALEARTDALEKRAKAVDARLEVISPDFATQDLVDRWHMLPTAETAERLWRRVRGDVERDACPPTQPLCVEGELLALWAADQISRSTPNCFALDGQARQACMIDMVRRVGRVDAFDQGRLRHIMAAIGGWPDALTWGSRASQMAWLIVQHADPTPAFQRHLLPVIKSAVDAGRTPPAHYAYLYDRVAVKKAGGRQLYGTQGRCDDKSHTWGPDPVADPAHLDQRRVAIGLTPEADYQAQLNRVCRGELH</sequence>
<name>A0A560GYK2_9PROT</name>